<sequence length="337" mass="37911">MSANPPLQGALLLTTQLELVSTTTAAGTLYGIAFSLYCLYLHASLPQLRDHDRRRTTQFMIIYSSIIMLCGLYFLILNAWVIQDAYIKHANFPKGPYAYEESTYVTQPALAVGLVCESVIDVLTASIQIWRLWVVWCGTRYVRLVITIPVLCFLGFIALRIRKLFFLVTVTVYRDLIKQVWKPQNAEFALHAILTILPTILIAGFLIIHDRRQRKLMGRFQSSTPYINVVAMLIESYVMESTWIILSVIIINLKAPMAPFFGDILAYIKIIAYLLVLYRVANGRAYGSQSRRDCVTSLHWNHTTAQSVAAGGIDTNIHPPAGNKAERDILLVQGSPA</sequence>
<feature type="transmembrane region" description="Helical" evidence="1">
    <location>
        <begin position="229"/>
        <end position="252"/>
    </location>
</feature>
<dbReference type="AlphaFoldDB" id="A0A8H7EWC9"/>
<gene>
    <name evidence="2" type="ORF">Agabi119p4_10398</name>
</gene>
<feature type="transmembrane region" description="Helical" evidence="1">
    <location>
        <begin position="188"/>
        <end position="208"/>
    </location>
</feature>
<feature type="transmembrane region" description="Helical" evidence="1">
    <location>
        <begin position="20"/>
        <end position="40"/>
    </location>
</feature>
<comment type="caution">
    <text evidence="2">The sequence shown here is derived from an EMBL/GenBank/DDBJ whole genome shotgun (WGS) entry which is preliminary data.</text>
</comment>
<evidence type="ECO:0000256" key="1">
    <source>
        <dbReference type="SAM" id="Phobius"/>
    </source>
</evidence>
<proteinExistence type="predicted"/>
<feature type="transmembrane region" description="Helical" evidence="1">
    <location>
        <begin position="109"/>
        <end position="129"/>
    </location>
</feature>
<feature type="transmembrane region" description="Helical" evidence="1">
    <location>
        <begin position="264"/>
        <end position="281"/>
    </location>
</feature>
<keyword evidence="1" id="KW-0472">Membrane</keyword>
<keyword evidence="1" id="KW-1133">Transmembrane helix</keyword>
<reference evidence="2 3" key="1">
    <citation type="journal article" name="Sci. Rep.">
        <title>Telomere-to-telomere assembled and centromere annotated genomes of the two main subspecies of the button mushroom Agaricus bisporus reveal especially polymorphic chromosome ends.</title>
        <authorList>
            <person name="Sonnenberg A.S.M."/>
            <person name="Sedaghat-Telgerd N."/>
            <person name="Lavrijssen B."/>
            <person name="Ohm R.A."/>
            <person name="Hendrickx P.M."/>
            <person name="Scholtmeijer K."/>
            <person name="Baars J.J.P."/>
            <person name="van Peer A."/>
        </authorList>
    </citation>
    <scope>NUCLEOTIDE SEQUENCE [LARGE SCALE GENOMIC DNA]</scope>
    <source>
        <strain evidence="2 3">H119_p4</strain>
    </source>
</reference>
<feature type="transmembrane region" description="Helical" evidence="1">
    <location>
        <begin position="141"/>
        <end position="161"/>
    </location>
</feature>
<dbReference type="Proteomes" id="UP000629468">
    <property type="component" value="Unassembled WGS sequence"/>
</dbReference>
<dbReference type="EMBL" id="JABXXO010000014">
    <property type="protein sequence ID" value="KAF7760989.1"/>
    <property type="molecule type" value="Genomic_DNA"/>
</dbReference>
<feature type="transmembrane region" description="Helical" evidence="1">
    <location>
        <begin position="61"/>
        <end position="82"/>
    </location>
</feature>
<keyword evidence="1" id="KW-0812">Transmembrane</keyword>
<evidence type="ECO:0000313" key="3">
    <source>
        <dbReference type="Proteomes" id="UP000629468"/>
    </source>
</evidence>
<name>A0A8H7EWC9_AGABI</name>
<accession>A0A8H7EWC9</accession>
<protein>
    <submittedName>
        <fullName evidence="2">Uncharacterized protein</fullName>
    </submittedName>
</protein>
<organism evidence="2 3">
    <name type="scientific">Agaricus bisporus var. burnettii</name>
    <dbReference type="NCBI Taxonomy" id="192524"/>
    <lineage>
        <taxon>Eukaryota</taxon>
        <taxon>Fungi</taxon>
        <taxon>Dikarya</taxon>
        <taxon>Basidiomycota</taxon>
        <taxon>Agaricomycotina</taxon>
        <taxon>Agaricomycetes</taxon>
        <taxon>Agaricomycetidae</taxon>
        <taxon>Agaricales</taxon>
        <taxon>Agaricineae</taxon>
        <taxon>Agaricaceae</taxon>
        <taxon>Agaricus</taxon>
    </lineage>
</organism>
<evidence type="ECO:0000313" key="2">
    <source>
        <dbReference type="EMBL" id="KAF7760989.1"/>
    </source>
</evidence>